<feature type="compositionally biased region" description="Polar residues" evidence="1">
    <location>
        <begin position="7"/>
        <end position="20"/>
    </location>
</feature>
<dbReference type="Proteomes" id="UP000283269">
    <property type="component" value="Unassembled WGS sequence"/>
</dbReference>
<feature type="region of interest" description="Disordered" evidence="1">
    <location>
        <begin position="1"/>
        <end position="27"/>
    </location>
</feature>
<keyword evidence="2" id="KW-0472">Membrane</keyword>
<sequence>MDRIDSGETNDSPFGSNLVTPTDEDPEACTSLGIHERFDVAKTILGYFGNKGLNGEGGLSYEEPCSDIIKLQPMGQTMKDISISVEESHSLKDVATSEEETHAGQDPDLADDSRYSIYSLPNTHIEVEASSESVFQEIEREYDEAGIDNKAKSLSLPNTDVGIESDSWALLVGALSESFVDLVYFCLRVSLFLPWCVAVGGALILSPEILEPLAFGTGYIEPLSGIRRYSHWASYGFQHVVSFFTLIGALVWVLPSIGYLTIGGLLAQFCFTWHGFLFDSTIPLGEDDLQTVYLLATTTWFNHDHTISIKKVDESYYYSTRNLTTDSELVEDSD</sequence>
<comment type="caution">
    <text evidence="3">The sequence shown here is derived from an EMBL/GenBank/DDBJ whole genome shotgun (WGS) entry which is preliminary data.</text>
</comment>
<feature type="region of interest" description="Disordered" evidence="1">
    <location>
        <begin position="89"/>
        <end position="110"/>
    </location>
</feature>
<dbReference type="AlphaFoldDB" id="A0A409VRX2"/>
<accession>A0A409VRX2</accession>
<dbReference type="InParanoid" id="A0A409VRX2"/>
<name>A0A409VRX2_PSICY</name>
<evidence type="ECO:0000313" key="4">
    <source>
        <dbReference type="Proteomes" id="UP000283269"/>
    </source>
</evidence>
<organism evidence="3 4">
    <name type="scientific">Psilocybe cyanescens</name>
    <dbReference type="NCBI Taxonomy" id="93625"/>
    <lineage>
        <taxon>Eukaryota</taxon>
        <taxon>Fungi</taxon>
        <taxon>Dikarya</taxon>
        <taxon>Basidiomycota</taxon>
        <taxon>Agaricomycotina</taxon>
        <taxon>Agaricomycetes</taxon>
        <taxon>Agaricomycetidae</taxon>
        <taxon>Agaricales</taxon>
        <taxon>Agaricineae</taxon>
        <taxon>Strophariaceae</taxon>
        <taxon>Psilocybe</taxon>
    </lineage>
</organism>
<keyword evidence="2" id="KW-0812">Transmembrane</keyword>
<evidence type="ECO:0000256" key="1">
    <source>
        <dbReference type="SAM" id="MobiDB-lite"/>
    </source>
</evidence>
<reference evidence="3 4" key="1">
    <citation type="journal article" date="2018" name="Evol. Lett.">
        <title>Horizontal gene cluster transfer increased hallucinogenic mushroom diversity.</title>
        <authorList>
            <person name="Reynolds H.T."/>
            <person name="Vijayakumar V."/>
            <person name="Gluck-Thaler E."/>
            <person name="Korotkin H.B."/>
            <person name="Matheny P.B."/>
            <person name="Slot J.C."/>
        </authorList>
    </citation>
    <scope>NUCLEOTIDE SEQUENCE [LARGE SCALE GENOMIC DNA]</scope>
    <source>
        <strain evidence="3 4">2631</strain>
    </source>
</reference>
<feature type="transmembrane region" description="Helical" evidence="2">
    <location>
        <begin position="232"/>
        <end position="253"/>
    </location>
</feature>
<feature type="transmembrane region" description="Helical" evidence="2">
    <location>
        <begin position="182"/>
        <end position="205"/>
    </location>
</feature>
<evidence type="ECO:0000256" key="2">
    <source>
        <dbReference type="SAM" id="Phobius"/>
    </source>
</evidence>
<dbReference type="EMBL" id="NHYD01003944">
    <property type="protein sequence ID" value="PPQ69030.1"/>
    <property type="molecule type" value="Genomic_DNA"/>
</dbReference>
<gene>
    <name evidence="3" type="ORF">CVT25_004388</name>
</gene>
<evidence type="ECO:0000313" key="3">
    <source>
        <dbReference type="EMBL" id="PPQ69030.1"/>
    </source>
</evidence>
<keyword evidence="2" id="KW-1133">Transmembrane helix</keyword>
<keyword evidence="4" id="KW-1185">Reference proteome</keyword>
<dbReference type="OrthoDB" id="2752889at2759"/>
<proteinExistence type="predicted"/>
<protein>
    <submittedName>
        <fullName evidence="3">Uncharacterized protein</fullName>
    </submittedName>
</protein>